<dbReference type="GO" id="GO:0004540">
    <property type="term" value="F:RNA nuclease activity"/>
    <property type="evidence" value="ECO:0007669"/>
    <property type="project" value="UniProtKB-ARBA"/>
</dbReference>
<feature type="domain" description="PIN" evidence="1">
    <location>
        <begin position="99"/>
        <end position="234"/>
    </location>
</feature>
<dbReference type="InterPro" id="IPR002716">
    <property type="entry name" value="PIN_dom"/>
</dbReference>
<keyword evidence="3" id="KW-1185">Reference proteome</keyword>
<protein>
    <recommendedName>
        <fullName evidence="1">PIN domain-containing protein</fullName>
    </recommendedName>
</protein>
<dbReference type="Gene3D" id="3.40.50.1010">
    <property type="entry name" value="5'-nuclease"/>
    <property type="match status" value="1"/>
</dbReference>
<evidence type="ECO:0000313" key="2">
    <source>
        <dbReference type="EMBL" id="KDQ21050.1"/>
    </source>
</evidence>
<dbReference type="OrthoDB" id="2017974at2759"/>
<accession>A0A067N258</accession>
<evidence type="ECO:0000313" key="3">
    <source>
        <dbReference type="Proteomes" id="UP000027195"/>
    </source>
</evidence>
<dbReference type="Pfam" id="PF13638">
    <property type="entry name" value="PIN_4"/>
    <property type="match status" value="1"/>
</dbReference>
<dbReference type="PANTHER" id="PTHR16161:SF0">
    <property type="entry name" value="TRANSCRIPTIONAL PROTEIN SWT1"/>
    <property type="match status" value="1"/>
</dbReference>
<evidence type="ECO:0000259" key="1">
    <source>
        <dbReference type="SMART" id="SM00670"/>
    </source>
</evidence>
<dbReference type="CDD" id="cd18727">
    <property type="entry name" value="PIN_Swt1-like"/>
    <property type="match status" value="1"/>
</dbReference>
<dbReference type="SMART" id="SM00670">
    <property type="entry name" value="PINc"/>
    <property type="match status" value="1"/>
</dbReference>
<name>A0A067N258_BOTB1</name>
<gene>
    <name evidence="2" type="ORF">BOTBODRAFT_327271</name>
</gene>
<dbReference type="InParanoid" id="A0A067N258"/>
<proteinExistence type="predicted"/>
<dbReference type="AlphaFoldDB" id="A0A067N258"/>
<dbReference type="InterPro" id="IPR052626">
    <property type="entry name" value="SWT1_Regulator"/>
</dbReference>
<dbReference type="Proteomes" id="UP000027195">
    <property type="component" value="Unassembled WGS sequence"/>
</dbReference>
<dbReference type="InterPro" id="IPR029060">
    <property type="entry name" value="PIN-like_dom_sf"/>
</dbReference>
<organism evidence="2 3">
    <name type="scientific">Botryobasidium botryosum (strain FD-172 SS1)</name>
    <dbReference type="NCBI Taxonomy" id="930990"/>
    <lineage>
        <taxon>Eukaryota</taxon>
        <taxon>Fungi</taxon>
        <taxon>Dikarya</taxon>
        <taxon>Basidiomycota</taxon>
        <taxon>Agaricomycotina</taxon>
        <taxon>Agaricomycetes</taxon>
        <taxon>Cantharellales</taxon>
        <taxon>Botryobasidiaceae</taxon>
        <taxon>Botryobasidium</taxon>
    </lineage>
</organism>
<reference evidence="3" key="1">
    <citation type="journal article" date="2014" name="Proc. Natl. Acad. Sci. U.S.A.">
        <title>Extensive sampling of basidiomycete genomes demonstrates inadequacy of the white-rot/brown-rot paradigm for wood decay fungi.</title>
        <authorList>
            <person name="Riley R."/>
            <person name="Salamov A.A."/>
            <person name="Brown D.W."/>
            <person name="Nagy L.G."/>
            <person name="Floudas D."/>
            <person name="Held B.W."/>
            <person name="Levasseur A."/>
            <person name="Lombard V."/>
            <person name="Morin E."/>
            <person name="Otillar R."/>
            <person name="Lindquist E.A."/>
            <person name="Sun H."/>
            <person name="LaButti K.M."/>
            <person name="Schmutz J."/>
            <person name="Jabbour D."/>
            <person name="Luo H."/>
            <person name="Baker S.E."/>
            <person name="Pisabarro A.G."/>
            <person name="Walton J.D."/>
            <person name="Blanchette R.A."/>
            <person name="Henrissat B."/>
            <person name="Martin F."/>
            <person name="Cullen D."/>
            <person name="Hibbett D.S."/>
            <person name="Grigoriev I.V."/>
        </authorList>
    </citation>
    <scope>NUCLEOTIDE SEQUENCE [LARGE SCALE GENOMIC DNA]</scope>
    <source>
        <strain evidence="3">FD-172 SS1</strain>
    </source>
</reference>
<dbReference type="GO" id="GO:0005634">
    <property type="term" value="C:nucleus"/>
    <property type="evidence" value="ECO:0007669"/>
    <property type="project" value="TreeGrafter"/>
</dbReference>
<sequence>MTYAQAWNQSWRGALPEGPVFIEVSGLYDEDEEMYAKMDVEEDVEINATALRAVLHGLKQERDSNWRIAMAEPDASSRELDETMAMDIDFQTWGDGQPSYLVLDTNVLLSYLDLLASFASHFGKMDASPVLFFVPAVVLQELDGLKKDDGKLGMLARKANQWLLEEARQKNRTGRGIVRGQHQGMMFRGQTRKGRYDERSNDDIILESCVFLAATHRLPPGKVVLLSADRNLCAKCELEGKGLIMMGSIKQVLLGY</sequence>
<dbReference type="HOGENOM" id="CLU_1085823_0_0_1"/>
<dbReference type="SUPFAM" id="SSF88723">
    <property type="entry name" value="PIN domain-like"/>
    <property type="match status" value="1"/>
</dbReference>
<dbReference type="EMBL" id="KL198017">
    <property type="protein sequence ID" value="KDQ21050.1"/>
    <property type="molecule type" value="Genomic_DNA"/>
</dbReference>
<dbReference type="PANTHER" id="PTHR16161">
    <property type="entry name" value="TRANSCRIPTIONAL PROTEIN SWT1"/>
    <property type="match status" value="1"/>
</dbReference>